<reference evidence="7 8" key="1">
    <citation type="journal article" date="2011" name="J. Bacteriol.">
        <title>Complete genome sequence of Polymorphum gilvum SL003B-26A1T, a crude oil-degrading bacterium from oil-polluted saline soil.</title>
        <authorList>
            <person name="Li S.G."/>
            <person name="Tang Y.Q."/>
            <person name="Nie Y."/>
            <person name="Cai M."/>
            <person name="Wu X.L."/>
        </authorList>
    </citation>
    <scope>NUCLEOTIDE SEQUENCE [LARGE SCALE GENOMIC DNA]</scope>
    <source>
        <strain evidence="8">LMG 25793 / CGMCC 1.9160 / SL003B-26A1</strain>
    </source>
</reference>
<accession>F2IV74</accession>
<dbReference type="Proteomes" id="UP000008130">
    <property type="component" value="Chromosome"/>
</dbReference>
<dbReference type="GO" id="GO:0004494">
    <property type="term" value="F:methylmalonyl-CoA mutase activity"/>
    <property type="evidence" value="ECO:0007669"/>
    <property type="project" value="UniProtKB-EC"/>
</dbReference>
<dbReference type="eggNOG" id="COG1884">
    <property type="taxonomic scope" value="Bacteria"/>
</dbReference>
<dbReference type="AlphaFoldDB" id="F2IV74"/>
<dbReference type="GO" id="GO:0031419">
    <property type="term" value="F:cobalamin binding"/>
    <property type="evidence" value="ECO:0007669"/>
    <property type="project" value="UniProtKB-KW"/>
</dbReference>
<dbReference type="Gene3D" id="3.40.50.280">
    <property type="entry name" value="Cobalamin-binding domain"/>
    <property type="match status" value="1"/>
</dbReference>
<comment type="cofactor">
    <cofactor evidence="1">
        <name>adenosylcob(III)alamin</name>
        <dbReference type="ChEBI" id="CHEBI:18408"/>
    </cofactor>
</comment>
<evidence type="ECO:0000256" key="4">
    <source>
        <dbReference type="ARBA" id="ARBA00023235"/>
    </source>
</evidence>
<gene>
    <name evidence="7" type="primary">mutA</name>
    <name evidence="7" type="ordered locus">SL003B_2982</name>
</gene>
<sequence>MTLDIPETFLASGEAAWHDAVKRALKGAPFDTLVGRTEDGLRVEPLYPRRADAAPQRGREAGRPWQILQRIDHPDPVVANELLLADLEGGADGFDLVLTSSANAHGHGFAGQDLASFARLFEGVLLDLVTVRVDGGYESSSALALLILHARQTGLDLSKLSVISCSDYVSKLVHTGILRNSVPMLRRRIADLEAYARGHGLSCRLLCADGRIWHDRGATHAQELAYVLATGLQYLRDLDAEGVAADDPARLISFTLVADADQTGSIAKVRAMRRLWASVLAASGLPQNPTHLHVETSWRMMTRTDPYVNMLRTTVACFAAGVGGADSVSVLPFTFANGLPDAFARRVARNTQAILIEESNLHRVADPSAGSGAIEARTDDLAEAAWTLFREVEAAGGIVEALRRGRVQPHLRAAAAERDRRIATRRQPITGVSAFPNLGEAAVRTLAAPAEGLSSGSAHVPLPQPGDGQLLTAIEAALAGGASITDIMVSRPPIDPMTADIPAPARLAEPYEALREAVAALPEAPVVFLAALGPLAQFTARATWAKNFFEAGGLRAVGGEPAADLDALVAAFSSSGATLVCLASSDRIYAEQAGEAARALSRAGARFLYLAGRPGDQEEAFRAAGIETFVFEGCDALDILRNAHRRLGIAAGADDASSAETRT</sequence>
<dbReference type="InterPro" id="IPR036724">
    <property type="entry name" value="Cobalamin-bd_sf"/>
</dbReference>
<dbReference type="InterPro" id="IPR006099">
    <property type="entry name" value="MeMalonylCoA_mutase_a/b_cat"/>
</dbReference>
<dbReference type="KEGG" id="pgv:SL003B_2982"/>
<keyword evidence="4" id="KW-0413">Isomerase</keyword>
<keyword evidence="3" id="KW-0846">Cobalamin</keyword>
<evidence type="ECO:0000259" key="6">
    <source>
        <dbReference type="Pfam" id="PF01642"/>
    </source>
</evidence>
<evidence type="ECO:0000256" key="3">
    <source>
        <dbReference type="ARBA" id="ARBA00022628"/>
    </source>
</evidence>
<dbReference type="RefSeq" id="WP_013653718.1">
    <property type="nucleotide sequence ID" value="NC_015259.1"/>
</dbReference>
<dbReference type="GO" id="GO:0046872">
    <property type="term" value="F:metal ion binding"/>
    <property type="evidence" value="ECO:0007669"/>
    <property type="project" value="InterPro"/>
</dbReference>
<dbReference type="PANTHER" id="PTHR48101">
    <property type="entry name" value="METHYLMALONYL-COA MUTASE, MITOCHONDRIAL-RELATED"/>
    <property type="match status" value="1"/>
</dbReference>
<dbReference type="PATRIC" id="fig|991905.3.peg.3062"/>
<evidence type="ECO:0000313" key="8">
    <source>
        <dbReference type="Proteomes" id="UP000008130"/>
    </source>
</evidence>
<dbReference type="SUPFAM" id="SSF51703">
    <property type="entry name" value="Cobalamin (vitamin B12)-dependent enzymes"/>
    <property type="match status" value="1"/>
</dbReference>
<dbReference type="Pfam" id="PF01642">
    <property type="entry name" value="MM_CoA_mutase"/>
    <property type="match status" value="1"/>
</dbReference>
<dbReference type="PANTHER" id="PTHR48101:SF4">
    <property type="entry name" value="METHYLMALONYL-COA MUTASE, MITOCHONDRIAL"/>
    <property type="match status" value="1"/>
</dbReference>
<keyword evidence="8" id="KW-1185">Reference proteome</keyword>
<dbReference type="OrthoDB" id="9762378at2"/>
<dbReference type="EMBL" id="CP002568">
    <property type="protein sequence ID" value="ADZ71405.1"/>
    <property type="molecule type" value="Genomic_DNA"/>
</dbReference>
<dbReference type="STRING" id="991905.SL003B_2982"/>
<name>F2IV74_POLGS</name>
<keyword evidence="5" id="KW-0170">Cobalt</keyword>
<feature type="domain" description="Methylmalonyl-CoA mutase alpha/beta chain catalytic" evidence="6">
    <location>
        <begin position="61"/>
        <end position="438"/>
    </location>
</feature>
<evidence type="ECO:0000256" key="5">
    <source>
        <dbReference type="ARBA" id="ARBA00023285"/>
    </source>
</evidence>
<evidence type="ECO:0000313" key="7">
    <source>
        <dbReference type="EMBL" id="ADZ71405.1"/>
    </source>
</evidence>
<dbReference type="Gene3D" id="3.20.20.240">
    <property type="entry name" value="Methylmalonyl-CoA mutase"/>
    <property type="match status" value="1"/>
</dbReference>
<dbReference type="SUPFAM" id="SSF52242">
    <property type="entry name" value="Cobalamin (vitamin B12)-binding domain"/>
    <property type="match status" value="1"/>
</dbReference>
<organism evidence="7 8">
    <name type="scientific">Polymorphum gilvum (strain LMG 25793 / CGMCC 1.9160 / SL003B-26A1)</name>
    <dbReference type="NCBI Taxonomy" id="991905"/>
    <lineage>
        <taxon>Bacteria</taxon>
        <taxon>Pseudomonadati</taxon>
        <taxon>Pseudomonadota</taxon>
        <taxon>Alphaproteobacteria</taxon>
        <taxon>Rhodobacterales</taxon>
        <taxon>Paracoccaceae</taxon>
        <taxon>Polymorphum</taxon>
    </lineage>
</organism>
<evidence type="ECO:0000256" key="2">
    <source>
        <dbReference type="ARBA" id="ARBA00008465"/>
    </source>
</evidence>
<dbReference type="HOGENOM" id="CLU_009523_6_0_5"/>
<dbReference type="GO" id="GO:0019678">
    <property type="term" value="P:propionate metabolic process, methylmalonyl pathway"/>
    <property type="evidence" value="ECO:0007669"/>
    <property type="project" value="TreeGrafter"/>
</dbReference>
<protein>
    <submittedName>
        <fullName evidence="7">Methylmalonyl-CoA mutase, small subunit</fullName>
    </submittedName>
</protein>
<dbReference type="InterPro" id="IPR016176">
    <property type="entry name" value="Cbl-dep_enz_cat"/>
</dbReference>
<proteinExistence type="inferred from homology"/>
<evidence type="ECO:0000256" key="1">
    <source>
        <dbReference type="ARBA" id="ARBA00001922"/>
    </source>
</evidence>
<dbReference type="GO" id="GO:0005737">
    <property type="term" value="C:cytoplasm"/>
    <property type="evidence" value="ECO:0007669"/>
    <property type="project" value="TreeGrafter"/>
</dbReference>
<comment type="similarity">
    <text evidence="2">Belongs to the methylmalonyl-CoA mutase family.</text>
</comment>
<dbReference type="CDD" id="cd03677">
    <property type="entry name" value="MM_CoA_mutase_beta"/>
    <property type="match status" value="1"/>
</dbReference>